<dbReference type="RefSeq" id="WP_068142132.1">
    <property type="nucleotide sequence ID" value="NZ_CP042914.1"/>
</dbReference>
<evidence type="ECO:0000256" key="2">
    <source>
        <dbReference type="ARBA" id="ARBA00022448"/>
    </source>
</evidence>
<keyword evidence="2" id="KW-0813">Transport</keyword>
<feature type="transmembrane region" description="Helical" evidence="7">
    <location>
        <begin position="105"/>
        <end position="124"/>
    </location>
</feature>
<dbReference type="PANTHER" id="PTHR43266:SF2">
    <property type="entry name" value="MAJOR FACILITATOR SUPERFAMILY (MFS) PROFILE DOMAIN-CONTAINING PROTEIN"/>
    <property type="match status" value="1"/>
</dbReference>
<keyword evidence="4 7" id="KW-0812">Transmembrane</keyword>
<feature type="transmembrane region" description="Helical" evidence="7">
    <location>
        <begin position="268"/>
        <end position="288"/>
    </location>
</feature>
<evidence type="ECO:0000313" key="9">
    <source>
        <dbReference type="Proteomes" id="UP000325286"/>
    </source>
</evidence>
<reference evidence="8 9" key="1">
    <citation type="submission" date="2019-08" db="EMBL/GenBank/DDBJ databases">
        <title>Deep-cultivation of Planctomycetes and their phenomic and genomic characterization uncovers novel biology.</title>
        <authorList>
            <person name="Wiegand S."/>
            <person name="Jogler M."/>
            <person name="Boedeker C."/>
            <person name="Pinto D."/>
            <person name="Vollmers J."/>
            <person name="Rivas-Marin E."/>
            <person name="Kohn T."/>
            <person name="Peeters S.H."/>
            <person name="Heuer A."/>
            <person name="Rast P."/>
            <person name="Oberbeckmann S."/>
            <person name="Bunk B."/>
            <person name="Jeske O."/>
            <person name="Meyerdierks A."/>
            <person name="Storesund J.E."/>
            <person name="Kallscheuer N."/>
            <person name="Luecker S."/>
            <person name="Lage O.M."/>
            <person name="Pohl T."/>
            <person name="Merkel B.J."/>
            <person name="Hornburger P."/>
            <person name="Mueller R.-W."/>
            <person name="Bruemmer F."/>
            <person name="Labrenz M."/>
            <person name="Spormann A.M."/>
            <person name="Op den Camp H."/>
            <person name="Overmann J."/>
            <person name="Amann R."/>
            <person name="Jetten M.S.M."/>
            <person name="Mascher T."/>
            <person name="Medema M.H."/>
            <person name="Devos D.P."/>
            <person name="Kaster A.-K."/>
            <person name="Ovreas L."/>
            <person name="Rohde M."/>
            <person name="Galperin M.Y."/>
            <person name="Jogler C."/>
        </authorList>
    </citation>
    <scope>NUCLEOTIDE SEQUENCE [LARGE SCALE GENOMIC DNA]</scope>
    <source>
        <strain evidence="8 9">UC8</strain>
    </source>
</reference>
<keyword evidence="5 7" id="KW-1133">Transmembrane helix</keyword>
<dbReference type="InterPro" id="IPR036259">
    <property type="entry name" value="MFS_trans_sf"/>
</dbReference>
<dbReference type="GO" id="GO:0022857">
    <property type="term" value="F:transmembrane transporter activity"/>
    <property type="evidence" value="ECO:0007669"/>
    <property type="project" value="InterPro"/>
</dbReference>
<dbReference type="Proteomes" id="UP000325286">
    <property type="component" value="Chromosome"/>
</dbReference>
<dbReference type="PANTHER" id="PTHR43266">
    <property type="entry name" value="MACROLIDE-EFFLUX PROTEIN"/>
    <property type="match status" value="1"/>
</dbReference>
<evidence type="ECO:0000256" key="1">
    <source>
        <dbReference type="ARBA" id="ARBA00004651"/>
    </source>
</evidence>
<gene>
    <name evidence="8" type="primary">lplT</name>
    <name evidence="8" type="ORF">UC8_48210</name>
</gene>
<evidence type="ECO:0000256" key="5">
    <source>
        <dbReference type="ARBA" id="ARBA00022989"/>
    </source>
</evidence>
<feature type="transmembrane region" description="Helical" evidence="7">
    <location>
        <begin position="80"/>
        <end position="99"/>
    </location>
</feature>
<accession>A0A5B9QY30</accession>
<dbReference type="Gene3D" id="1.20.1250.20">
    <property type="entry name" value="MFS general substrate transporter like domains"/>
    <property type="match status" value="2"/>
</dbReference>
<organism evidence="8 9">
    <name type="scientific">Roseimaritima ulvae</name>
    <dbReference type="NCBI Taxonomy" id="980254"/>
    <lineage>
        <taxon>Bacteria</taxon>
        <taxon>Pseudomonadati</taxon>
        <taxon>Planctomycetota</taxon>
        <taxon>Planctomycetia</taxon>
        <taxon>Pirellulales</taxon>
        <taxon>Pirellulaceae</taxon>
        <taxon>Roseimaritima</taxon>
    </lineage>
</organism>
<dbReference type="OrthoDB" id="9803968at2"/>
<feature type="transmembrane region" description="Helical" evidence="7">
    <location>
        <begin position="363"/>
        <end position="385"/>
    </location>
</feature>
<proteinExistence type="predicted"/>
<dbReference type="CDD" id="cd06173">
    <property type="entry name" value="MFS_MefA_like"/>
    <property type="match status" value="1"/>
</dbReference>
<keyword evidence="3" id="KW-1003">Cell membrane</keyword>
<feature type="transmembrane region" description="Helical" evidence="7">
    <location>
        <begin position="145"/>
        <end position="162"/>
    </location>
</feature>
<sequence length="462" mass="49387">MKTKILRGGFMSLLATQFFGAANDNILKGVLTYMVIEGGTWEGQLGTGGQAIVGVCFTLPFILLSGYAGQLADRFSKRTVSIAVKMLEIPIALTAGIGFWTGNLWVTLVALIALTCQSAFFGPAKYGMIPELVNDEDLSRANGTINMMTNIAVIVGTLSAGFVSDWYNPLPLADGTRPASLLWIPCAVMVLIAAAGLLAVLFLDRLQPGDRNLKYDFNPFTTYILAIKEMAQTRMLMVMMAWGYFYLLAGLALFILPEYTTVLNIDRAAASVLMGILGVAVGVGCAFAGFVSGNRIEPRLIPLGAVGLVLFFGLLGLVQPKLYGIDPPEVAAAAAAVDEINLGVPPQPPVPSGSMLRVALSNVSMFIFGAGFFAGFYIIPLQALLQKLSPDDERGRFLGTANAVSFSFMTLAAVVFFAVREWFGESPQQIFLLCSFLMAAGTVFFLWRLRGSGVMAAPAASD</sequence>
<evidence type="ECO:0000256" key="7">
    <source>
        <dbReference type="SAM" id="Phobius"/>
    </source>
</evidence>
<comment type="subcellular location">
    <subcellularLocation>
        <location evidence="1">Cell membrane</location>
        <topology evidence="1">Multi-pass membrane protein</topology>
    </subcellularLocation>
</comment>
<feature type="transmembrane region" description="Helical" evidence="7">
    <location>
        <begin position="300"/>
        <end position="318"/>
    </location>
</feature>
<feature type="transmembrane region" description="Helical" evidence="7">
    <location>
        <begin position="182"/>
        <end position="203"/>
    </location>
</feature>
<keyword evidence="9" id="KW-1185">Reference proteome</keyword>
<evidence type="ECO:0000256" key="4">
    <source>
        <dbReference type="ARBA" id="ARBA00022692"/>
    </source>
</evidence>
<dbReference type="SUPFAM" id="SSF103473">
    <property type="entry name" value="MFS general substrate transporter"/>
    <property type="match status" value="1"/>
</dbReference>
<feature type="transmembrane region" description="Helical" evidence="7">
    <location>
        <begin position="397"/>
        <end position="418"/>
    </location>
</feature>
<feature type="transmembrane region" description="Helical" evidence="7">
    <location>
        <begin position="48"/>
        <end position="68"/>
    </location>
</feature>
<protein>
    <submittedName>
        <fullName evidence="8">Lysophospholipid transporter LplT</fullName>
    </submittedName>
</protein>
<keyword evidence="6 7" id="KW-0472">Membrane</keyword>
<dbReference type="EMBL" id="CP042914">
    <property type="protein sequence ID" value="QEG42779.1"/>
    <property type="molecule type" value="Genomic_DNA"/>
</dbReference>
<dbReference type="Pfam" id="PF07690">
    <property type="entry name" value="MFS_1"/>
    <property type="match status" value="1"/>
</dbReference>
<name>A0A5B9QY30_9BACT</name>
<feature type="transmembrane region" description="Helical" evidence="7">
    <location>
        <begin position="235"/>
        <end position="256"/>
    </location>
</feature>
<dbReference type="InterPro" id="IPR011701">
    <property type="entry name" value="MFS"/>
</dbReference>
<feature type="transmembrane region" description="Helical" evidence="7">
    <location>
        <begin position="430"/>
        <end position="447"/>
    </location>
</feature>
<dbReference type="KEGG" id="rul:UC8_48210"/>
<dbReference type="AlphaFoldDB" id="A0A5B9QY30"/>
<evidence type="ECO:0000256" key="3">
    <source>
        <dbReference type="ARBA" id="ARBA00022475"/>
    </source>
</evidence>
<evidence type="ECO:0000256" key="6">
    <source>
        <dbReference type="ARBA" id="ARBA00023136"/>
    </source>
</evidence>
<dbReference type="GO" id="GO:0005886">
    <property type="term" value="C:plasma membrane"/>
    <property type="evidence" value="ECO:0007669"/>
    <property type="project" value="UniProtKB-SubCell"/>
</dbReference>
<evidence type="ECO:0000313" key="8">
    <source>
        <dbReference type="EMBL" id="QEG42779.1"/>
    </source>
</evidence>